<dbReference type="InterPro" id="IPR016024">
    <property type="entry name" value="ARM-type_fold"/>
</dbReference>
<dbReference type="Pfam" id="PF08713">
    <property type="entry name" value="DNA_alkylation"/>
    <property type="match status" value="1"/>
</dbReference>
<keyword evidence="2" id="KW-1185">Reference proteome</keyword>
<dbReference type="Gene3D" id="1.25.10.90">
    <property type="match status" value="1"/>
</dbReference>
<proteinExistence type="predicted"/>
<dbReference type="STRING" id="1278311.GCA_000428705_01264"/>
<dbReference type="Proteomes" id="UP000289841">
    <property type="component" value="Chromosome"/>
</dbReference>
<dbReference type="InterPro" id="IPR014825">
    <property type="entry name" value="DNA_alkylation"/>
</dbReference>
<dbReference type="RefSeq" id="WP_026390732.1">
    <property type="nucleotide sequence ID" value="NZ_LR215048.1"/>
</dbReference>
<protein>
    <submittedName>
        <fullName evidence="1">DNA alkylation repair enzyme</fullName>
    </submittedName>
</protein>
<reference evidence="1 2" key="1">
    <citation type="submission" date="2019-01" db="EMBL/GenBank/DDBJ databases">
        <authorList>
            <consortium name="Pathogen Informatics"/>
        </authorList>
    </citation>
    <scope>NUCLEOTIDE SEQUENCE [LARGE SCALE GENOMIC DNA]</scope>
    <source>
        <strain evidence="1 2">NCTC10138</strain>
    </source>
</reference>
<name>A0A449BBB0_HAPAX</name>
<dbReference type="OrthoDB" id="9784740at2"/>
<dbReference type="CDD" id="cd06561">
    <property type="entry name" value="AlkD_like"/>
    <property type="match status" value="1"/>
</dbReference>
<evidence type="ECO:0000313" key="2">
    <source>
        <dbReference type="Proteomes" id="UP000289841"/>
    </source>
</evidence>
<dbReference type="PANTHER" id="PTHR34070">
    <property type="entry name" value="ARMADILLO-TYPE FOLD"/>
    <property type="match status" value="1"/>
</dbReference>
<organism evidence="1 2">
    <name type="scientific">Haploplasma axanthum</name>
    <name type="common">Acholeplasma axanthum</name>
    <dbReference type="NCBI Taxonomy" id="29552"/>
    <lineage>
        <taxon>Bacteria</taxon>
        <taxon>Bacillati</taxon>
        <taxon>Mycoplasmatota</taxon>
        <taxon>Mollicutes</taxon>
        <taxon>Acholeplasmatales</taxon>
        <taxon>Acholeplasmataceae</taxon>
        <taxon>Haploplasma</taxon>
    </lineage>
</organism>
<dbReference type="KEGG" id="aaxa:NCTC10138_00087"/>
<dbReference type="PANTHER" id="PTHR34070:SF1">
    <property type="entry name" value="DNA ALKYLATION REPAIR PROTEIN"/>
    <property type="match status" value="1"/>
</dbReference>
<dbReference type="EMBL" id="LR215048">
    <property type="protein sequence ID" value="VEU79655.1"/>
    <property type="molecule type" value="Genomic_DNA"/>
</dbReference>
<dbReference type="AlphaFoldDB" id="A0A449BBB0"/>
<evidence type="ECO:0000313" key="1">
    <source>
        <dbReference type="EMBL" id="VEU79655.1"/>
    </source>
</evidence>
<sequence>MIITNINWNNNSLLELKKYLESQSKKEKIEWTKKIVNTDYKVLAIPTPILNKLAKEMSKTNFKDYLDLKSFDNHEMTVVYGVLIGYLKSFEEFKKYLDILVYKIDNWATCDLIPFKNFLDTNKEELFQLGLYYANKEEPFLKRVGLNVMLSYVKEDEYVDKVYALLDQFSNEEHYYVNMMNAWIVSYLFIFNREKTLNYLENHKLNKFTINKAIQKCRDSFRVTKEDKEMLLKYKVK</sequence>
<dbReference type="SUPFAM" id="SSF48371">
    <property type="entry name" value="ARM repeat"/>
    <property type="match status" value="1"/>
</dbReference>
<gene>
    <name evidence="1" type="ORF">NCTC10138_00087</name>
</gene>
<accession>A0A449BBB0</accession>